<dbReference type="Proteomes" id="UP000828251">
    <property type="component" value="Unassembled WGS sequence"/>
</dbReference>
<organism evidence="3 4">
    <name type="scientific">Gossypium stocksii</name>
    <dbReference type="NCBI Taxonomy" id="47602"/>
    <lineage>
        <taxon>Eukaryota</taxon>
        <taxon>Viridiplantae</taxon>
        <taxon>Streptophyta</taxon>
        <taxon>Embryophyta</taxon>
        <taxon>Tracheophyta</taxon>
        <taxon>Spermatophyta</taxon>
        <taxon>Magnoliopsida</taxon>
        <taxon>eudicotyledons</taxon>
        <taxon>Gunneridae</taxon>
        <taxon>Pentapetalae</taxon>
        <taxon>rosids</taxon>
        <taxon>malvids</taxon>
        <taxon>Malvales</taxon>
        <taxon>Malvaceae</taxon>
        <taxon>Malvoideae</taxon>
        <taxon>Gossypium</taxon>
    </lineage>
</organism>
<dbReference type="EMBL" id="JAIQCV010000008">
    <property type="protein sequence ID" value="KAH1073645.1"/>
    <property type="molecule type" value="Genomic_DNA"/>
</dbReference>
<evidence type="ECO:0000259" key="2">
    <source>
        <dbReference type="Pfam" id="PF03634"/>
    </source>
</evidence>
<name>A0A9D3V7U4_9ROSI</name>
<feature type="compositionally biased region" description="Polar residues" evidence="1">
    <location>
        <begin position="66"/>
        <end position="79"/>
    </location>
</feature>
<evidence type="ECO:0000313" key="3">
    <source>
        <dbReference type="EMBL" id="KAH1073645.1"/>
    </source>
</evidence>
<feature type="domain" description="TCP" evidence="2">
    <location>
        <begin position="16"/>
        <end position="69"/>
    </location>
</feature>
<proteinExistence type="predicted"/>
<feature type="region of interest" description="Disordered" evidence="1">
    <location>
        <begin position="66"/>
        <end position="89"/>
    </location>
</feature>
<accession>A0A9D3V7U4</accession>
<comment type="caution">
    <text evidence="3">The sequence shown here is derived from an EMBL/GenBank/DDBJ whole genome shotgun (WGS) entry which is preliminary data.</text>
</comment>
<gene>
    <name evidence="3" type="ORF">J1N35_025973</name>
</gene>
<keyword evidence="4" id="KW-1185">Reference proteome</keyword>
<dbReference type="InterPro" id="IPR017887">
    <property type="entry name" value="TF_TCP_subgr"/>
</dbReference>
<dbReference type="AlphaFoldDB" id="A0A9D3V7U4"/>
<evidence type="ECO:0000256" key="1">
    <source>
        <dbReference type="SAM" id="MobiDB-lite"/>
    </source>
</evidence>
<sequence length="141" mass="14844">MNKLLIGTSCPNSSRELLKLDSSECHKFDGETIRWLLEQAEPAIIAATGTGTISAIAMSVNGNLKIPTTSNAKPESGNPSKKKRKRPVKGTVLVSSGLAPVLPQGLVPLWAIPSDTVVQGGFFMVPPIFPATATPLINILA</sequence>
<protein>
    <recommendedName>
        <fullName evidence="2">TCP domain-containing protein</fullName>
    </recommendedName>
</protein>
<dbReference type="OrthoDB" id="1928965at2759"/>
<evidence type="ECO:0000313" key="4">
    <source>
        <dbReference type="Proteomes" id="UP000828251"/>
    </source>
</evidence>
<dbReference type="Pfam" id="PF03634">
    <property type="entry name" value="TCP"/>
    <property type="match status" value="1"/>
</dbReference>
<reference evidence="3 4" key="1">
    <citation type="journal article" date="2021" name="Plant Biotechnol. J.">
        <title>Multi-omics assisted identification of the key and species-specific regulatory components of drought-tolerant mechanisms in Gossypium stocksii.</title>
        <authorList>
            <person name="Yu D."/>
            <person name="Ke L."/>
            <person name="Zhang D."/>
            <person name="Wu Y."/>
            <person name="Sun Y."/>
            <person name="Mei J."/>
            <person name="Sun J."/>
            <person name="Sun Y."/>
        </authorList>
    </citation>
    <scope>NUCLEOTIDE SEQUENCE [LARGE SCALE GENOMIC DNA]</scope>
    <source>
        <strain evidence="4">cv. E1</strain>
        <tissue evidence="3">Leaf</tissue>
    </source>
</reference>